<proteinExistence type="predicted"/>
<evidence type="ECO:0000313" key="2">
    <source>
        <dbReference type="EMBL" id="SEB79009.1"/>
    </source>
</evidence>
<dbReference type="EMBL" id="FNSV01000005">
    <property type="protein sequence ID" value="SEB79009.1"/>
    <property type="molecule type" value="Genomic_DNA"/>
</dbReference>
<evidence type="ECO:0000313" key="3">
    <source>
        <dbReference type="Proteomes" id="UP000183561"/>
    </source>
</evidence>
<protein>
    <submittedName>
        <fullName evidence="2">Uncharacterized protein</fullName>
    </submittedName>
</protein>
<accession>A0A1H4M7J1</accession>
<keyword evidence="3" id="KW-1185">Reference proteome</keyword>
<feature type="region of interest" description="Disordered" evidence="1">
    <location>
        <begin position="46"/>
        <end position="94"/>
    </location>
</feature>
<gene>
    <name evidence="2" type="ORF">SAMN04490239_1670</name>
</gene>
<reference evidence="3" key="1">
    <citation type="submission" date="2016-10" db="EMBL/GenBank/DDBJ databases">
        <authorList>
            <person name="Varghese N."/>
            <person name="Submissions S."/>
        </authorList>
    </citation>
    <scope>NUCLEOTIDE SEQUENCE [LARGE SCALE GENOMIC DNA]</scope>
    <source>
        <strain evidence="3">DSM 44498</strain>
    </source>
</reference>
<sequence>MEPAEFRHHFAVYRPVTGATVFPFDLASTVLLTITTYSAVKTAGRGCDQAARPHGNRPRGAQASHRYRCHGNVERMRGRGRTDYEPEVTTPQYD</sequence>
<dbReference type="AlphaFoldDB" id="A0A1H4M7J1"/>
<evidence type="ECO:0000256" key="1">
    <source>
        <dbReference type="SAM" id="MobiDB-lite"/>
    </source>
</evidence>
<organism evidence="2 3">
    <name type="scientific">Rhodococcus koreensis</name>
    <dbReference type="NCBI Taxonomy" id="99653"/>
    <lineage>
        <taxon>Bacteria</taxon>
        <taxon>Bacillati</taxon>
        <taxon>Actinomycetota</taxon>
        <taxon>Actinomycetes</taxon>
        <taxon>Mycobacteriales</taxon>
        <taxon>Nocardiaceae</taxon>
        <taxon>Rhodococcus</taxon>
    </lineage>
</organism>
<feature type="compositionally biased region" description="Basic and acidic residues" evidence="1">
    <location>
        <begin position="71"/>
        <end position="84"/>
    </location>
</feature>
<dbReference type="Proteomes" id="UP000183561">
    <property type="component" value="Unassembled WGS sequence"/>
</dbReference>
<name>A0A1H4M7J1_9NOCA</name>